<organism evidence="3 4">
    <name type="scientific">Planotetraspora phitsanulokensis</name>
    <dbReference type="NCBI Taxonomy" id="575192"/>
    <lineage>
        <taxon>Bacteria</taxon>
        <taxon>Bacillati</taxon>
        <taxon>Actinomycetota</taxon>
        <taxon>Actinomycetes</taxon>
        <taxon>Streptosporangiales</taxon>
        <taxon>Streptosporangiaceae</taxon>
        <taxon>Planotetraspora</taxon>
    </lineage>
</organism>
<reference evidence="3 4" key="1">
    <citation type="submission" date="2021-01" db="EMBL/GenBank/DDBJ databases">
        <title>Whole genome shotgun sequence of Planotetraspora phitsanulokensis NBRC 104273.</title>
        <authorList>
            <person name="Komaki H."/>
            <person name="Tamura T."/>
        </authorList>
    </citation>
    <scope>NUCLEOTIDE SEQUENCE [LARGE SCALE GENOMIC DNA]</scope>
    <source>
        <strain evidence="3 4">NBRC 104273</strain>
    </source>
</reference>
<gene>
    <name evidence="3" type="ORF">Pph01_85130</name>
</gene>
<sequence>MRISEKPAQDGRAVAPNGFSGPSARKLPVPPRERKPALAALAVFLILIGALGTTLLVMRTGDRVSAVRIVEQVGAGELIPASAIQEVQIADTGIDYVSWKFSDQVEKTYAAVTLLPGTLLTDRMVSKSNSALGPGKAIVGLALKDGQMPLELAKGDVVQVIYVPSGPKETTGGQPGAATQRVLSPESLVTRVGDPGSRSSSGLISVVVDASVAPTVALYASNGQIALIALPGAK</sequence>
<dbReference type="AlphaFoldDB" id="A0A8J3UF19"/>
<accession>A0A8J3UF19</accession>
<evidence type="ECO:0000313" key="4">
    <source>
        <dbReference type="Proteomes" id="UP000622547"/>
    </source>
</evidence>
<dbReference type="EMBL" id="BOOP01000063">
    <property type="protein sequence ID" value="GII43510.1"/>
    <property type="molecule type" value="Genomic_DNA"/>
</dbReference>
<comment type="caution">
    <text evidence="3">The sequence shown here is derived from an EMBL/GenBank/DDBJ whole genome shotgun (WGS) entry which is preliminary data.</text>
</comment>
<evidence type="ECO:0000313" key="3">
    <source>
        <dbReference type="EMBL" id="GII43510.1"/>
    </source>
</evidence>
<keyword evidence="2" id="KW-1133">Transmembrane helix</keyword>
<feature type="region of interest" description="Disordered" evidence="1">
    <location>
        <begin position="1"/>
        <end position="30"/>
    </location>
</feature>
<keyword evidence="4" id="KW-1185">Reference proteome</keyword>
<dbReference type="RefSeq" id="WP_204078873.1">
    <property type="nucleotide sequence ID" value="NZ_BAABHI010000002.1"/>
</dbReference>
<evidence type="ECO:0000256" key="2">
    <source>
        <dbReference type="SAM" id="Phobius"/>
    </source>
</evidence>
<dbReference type="Proteomes" id="UP000622547">
    <property type="component" value="Unassembled WGS sequence"/>
</dbReference>
<keyword evidence="2" id="KW-0472">Membrane</keyword>
<evidence type="ECO:0008006" key="5">
    <source>
        <dbReference type="Google" id="ProtNLM"/>
    </source>
</evidence>
<name>A0A8J3UF19_9ACTN</name>
<evidence type="ECO:0000256" key="1">
    <source>
        <dbReference type="SAM" id="MobiDB-lite"/>
    </source>
</evidence>
<keyword evidence="2" id="KW-0812">Transmembrane</keyword>
<feature type="transmembrane region" description="Helical" evidence="2">
    <location>
        <begin position="37"/>
        <end position="58"/>
    </location>
</feature>
<protein>
    <recommendedName>
        <fullName evidence="5">SAF domain-containing protein</fullName>
    </recommendedName>
</protein>
<proteinExistence type="predicted"/>